<dbReference type="Proteomes" id="UP001552299">
    <property type="component" value="Unassembled WGS sequence"/>
</dbReference>
<evidence type="ECO:0000313" key="3">
    <source>
        <dbReference type="Proteomes" id="UP001552299"/>
    </source>
</evidence>
<accession>A0ABD0U370</accession>
<evidence type="ECO:0000313" key="2">
    <source>
        <dbReference type="EMBL" id="KAL0906339.1"/>
    </source>
</evidence>
<reference evidence="2 3" key="1">
    <citation type="journal article" date="2024" name="Plant Biotechnol. J.">
        <title>Dendrobium thyrsiflorum genome and its molecular insights into genes involved in important horticultural traits.</title>
        <authorList>
            <person name="Chen B."/>
            <person name="Wang J.Y."/>
            <person name="Zheng P.J."/>
            <person name="Li K.L."/>
            <person name="Liang Y.M."/>
            <person name="Chen X.F."/>
            <person name="Zhang C."/>
            <person name="Zhao X."/>
            <person name="He X."/>
            <person name="Zhang G.Q."/>
            <person name="Liu Z.J."/>
            <person name="Xu Q."/>
        </authorList>
    </citation>
    <scope>NUCLEOTIDE SEQUENCE [LARGE SCALE GENOMIC DNA]</scope>
    <source>
        <strain evidence="2">GZMU011</strain>
    </source>
</reference>
<dbReference type="AlphaFoldDB" id="A0ABD0U370"/>
<feature type="region of interest" description="Disordered" evidence="1">
    <location>
        <begin position="365"/>
        <end position="389"/>
    </location>
</feature>
<protein>
    <submittedName>
        <fullName evidence="2">Uncharacterized protein</fullName>
    </submittedName>
</protein>
<name>A0ABD0U370_DENTH</name>
<organism evidence="2 3">
    <name type="scientific">Dendrobium thyrsiflorum</name>
    <name type="common">Pinecone-like raceme dendrobium</name>
    <name type="synonym">Orchid</name>
    <dbReference type="NCBI Taxonomy" id="117978"/>
    <lineage>
        <taxon>Eukaryota</taxon>
        <taxon>Viridiplantae</taxon>
        <taxon>Streptophyta</taxon>
        <taxon>Embryophyta</taxon>
        <taxon>Tracheophyta</taxon>
        <taxon>Spermatophyta</taxon>
        <taxon>Magnoliopsida</taxon>
        <taxon>Liliopsida</taxon>
        <taxon>Asparagales</taxon>
        <taxon>Orchidaceae</taxon>
        <taxon>Epidendroideae</taxon>
        <taxon>Malaxideae</taxon>
        <taxon>Dendrobiinae</taxon>
        <taxon>Dendrobium</taxon>
    </lineage>
</organism>
<dbReference type="EMBL" id="JANQDX010000018">
    <property type="protein sequence ID" value="KAL0906339.1"/>
    <property type="molecule type" value="Genomic_DNA"/>
</dbReference>
<gene>
    <name evidence="2" type="ORF">M5K25_024826</name>
</gene>
<evidence type="ECO:0000256" key="1">
    <source>
        <dbReference type="SAM" id="MobiDB-lite"/>
    </source>
</evidence>
<keyword evidence="3" id="KW-1185">Reference proteome</keyword>
<sequence>MGSGAANAKSPFKIKRPWPSIPGTTEPWDLDQKPAHPAGWLDSTFLALAGAKRWEELLRAGELDVKEFEEGDAVKLSWPKPHSSMLGFESGCLLLFGRPLIVLTDFECLVLETSCAFGSSVKACHGFEFGSEEELLARIPCWRSNTVPSIFSLDWKGIGVLTLVHKLQKTDIRIKPSLCTSGFILTGDAISARSDGWEVRYRERNVEKVLEAQPKTTISEAKAAIDGQESGGNPYPRRRGENQEVEILEGKDGMPPLELIFKEEMSSRYERMGADFARPCADFERRGLFDSRLEVKPFNKSSVAKLYHPLRPELTEIDQKVRSMHNRASVTDPAEIHKTKAKSIKRRHRCQLQLKSELEEKLRTWKTRKPQKRSRSKVLTIDPTITTAD</sequence>
<comment type="caution">
    <text evidence="2">The sequence shown here is derived from an EMBL/GenBank/DDBJ whole genome shotgun (WGS) entry which is preliminary data.</text>
</comment>
<proteinExistence type="predicted"/>
<feature type="compositionally biased region" description="Basic residues" evidence="1">
    <location>
        <begin position="365"/>
        <end position="376"/>
    </location>
</feature>